<keyword evidence="3" id="KW-1185">Reference proteome</keyword>
<dbReference type="EMBL" id="KN836900">
    <property type="protein sequence ID" value="KIK31532.1"/>
    <property type="molecule type" value="Genomic_DNA"/>
</dbReference>
<name>A0A0D0ABE5_9AGAM</name>
<dbReference type="AlphaFoldDB" id="A0A0D0ABE5"/>
<proteinExistence type="predicted"/>
<dbReference type="STRING" id="930992.A0A0D0ABE5"/>
<dbReference type="Pfam" id="PF18803">
    <property type="entry name" value="CxC2"/>
    <property type="match status" value="1"/>
</dbReference>
<dbReference type="OrthoDB" id="2682806at2759"/>
<sequence>MHDSGSEGVACSCGAVLPQFRCCDCHGIQMFCRECTLQNHVCNPLHRIEIWNGTFFQRITPKQLGVQVQLGHNPGERCYKPSPAAGDDFVVIALNGIHEIALDFCGCASAQIRYKQLLRMRWYPATVSEPRTAATFTVLQHFHILSFESKVSAYEFYQSLARRTDNSGLVAIRDRYSAFMRMVRQWRNLKQLSRGGRGHDPTGVNATAEGELAVLCPACPQPGKNLPLDWEKEPLFTSRWKYALFVAIDVNFRLKRKAVSSDTADPSLNAGWAYFVHEDSY</sequence>
<evidence type="ECO:0000313" key="3">
    <source>
        <dbReference type="Proteomes" id="UP000054485"/>
    </source>
</evidence>
<protein>
    <recommendedName>
        <fullName evidence="1">CxC2-like cysteine cluster KDZ transposase-associated domain-containing protein</fullName>
    </recommendedName>
</protein>
<evidence type="ECO:0000259" key="1">
    <source>
        <dbReference type="Pfam" id="PF18803"/>
    </source>
</evidence>
<organism evidence="2 3">
    <name type="scientific">Suillus luteus UH-Slu-Lm8-n1</name>
    <dbReference type="NCBI Taxonomy" id="930992"/>
    <lineage>
        <taxon>Eukaryota</taxon>
        <taxon>Fungi</taxon>
        <taxon>Dikarya</taxon>
        <taxon>Basidiomycota</taxon>
        <taxon>Agaricomycotina</taxon>
        <taxon>Agaricomycetes</taxon>
        <taxon>Agaricomycetidae</taxon>
        <taxon>Boletales</taxon>
        <taxon>Suillineae</taxon>
        <taxon>Suillaceae</taxon>
        <taxon>Suillus</taxon>
    </lineage>
</organism>
<evidence type="ECO:0000313" key="2">
    <source>
        <dbReference type="EMBL" id="KIK31532.1"/>
    </source>
</evidence>
<gene>
    <name evidence="2" type="ORF">CY34DRAFT_103154</name>
</gene>
<dbReference type="HOGENOM" id="CLU_003703_1_0_1"/>
<reference evidence="2 3" key="1">
    <citation type="submission" date="2014-04" db="EMBL/GenBank/DDBJ databases">
        <authorList>
            <consortium name="DOE Joint Genome Institute"/>
            <person name="Kuo A."/>
            <person name="Ruytinx J."/>
            <person name="Rineau F."/>
            <person name="Colpaert J."/>
            <person name="Kohler A."/>
            <person name="Nagy L.G."/>
            <person name="Floudas D."/>
            <person name="Copeland A."/>
            <person name="Barry K.W."/>
            <person name="Cichocki N."/>
            <person name="Veneault-Fourrey C."/>
            <person name="LaButti K."/>
            <person name="Lindquist E.A."/>
            <person name="Lipzen A."/>
            <person name="Lundell T."/>
            <person name="Morin E."/>
            <person name="Murat C."/>
            <person name="Sun H."/>
            <person name="Tunlid A."/>
            <person name="Henrissat B."/>
            <person name="Grigoriev I.V."/>
            <person name="Hibbett D.S."/>
            <person name="Martin F."/>
            <person name="Nordberg H.P."/>
            <person name="Cantor M.N."/>
            <person name="Hua S.X."/>
        </authorList>
    </citation>
    <scope>NUCLEOTIDE SEQUENCE [LARGE SCALE GENOMIC DNA]</scope>
    <source>
        <strain evidence="2 3">UH-Slu-Lm8-n1</strain>
    </source>
</reference>
<reference evidence="3" key="2">
    <citation type="submission" date="2015-01" db="EMBL/GenBank/DDBJ databases">
        <title>Evolutionary Origins and Diversification of the Mycorrhizal Mutualists.</title>
        <authorList>
            <consortium name="DOE Joint Genome Institute"/>
            <consortium name="Mycorrhizal Genomics Consortium"/>
            <person name="Kohler A."/>
            <person name="Kuo A."/>
            <person name="Nagy L.G."/>
            <person name="Floudas D."/>
            <person name="Copeland A."/>
            <person name="Barry K.W."/>
            <person name="Cichocki N."/>
            <person name="Veneault-Fourrey C."/>
            <person name="LaButti K."/>
            <person name="Lindquist E.A."/>
            <person name="Lipzen A."/>
            <person name="Lundell T."/>
            <person name="Morin E."/>
            <person name="Murat C."/>
            <person name="Riley R."/>
            <person name="Ohm R."/>
            <person name="Sun H."/>
            <person name="Tunlid A."/>
            <person name="Henrissat B."/>
            <person name="Grigoriev I.V."/>
            <person name="Hibbett D.S."/>
            <person name="Martin F."/>
        </authorList>
    </citation>
    <scope>NUCLEOTIDE SEQUENCE [LARGE SCALE GENOMIC DNA]</scope>
    <source>
        <strain evidence="3">UH-Slu-Lm8-n1</strain>
    </source>
</reference>
<dbReference type="PANTHER" id="PTHR33096:SF1">
    <property type="entry name" value="CXC1-LIKE CYSTEINE CLUSTER ASSOCIATED WITH KDZ TRANSPOSASES DOMAIN-CONTAINING PROTEIN"/>
    <property type="match status" value="1"/>
</dbReference>
<feature type="non-terminal residue" evidence="2">
    <location>
        <position position="1"/>
    </location>
</feature>
<feature type="domain" description="CxC2-like cysteine cluster KDZ transposase-associated" evidence="1">
    <location>
        <begin position="62"/>
        <end position="168"/>
    </location>
</feature>
<dbReference type="InterPro" id="IPR041457">
    <property type="entry name" value="CxC2_KDZ-assoc"/>
</dbReference>
<dbReference type="PANTHER" id="PTHR33096">
    <property type="entry name" value="CXC2 DOMAIN-CONTAINING PROTEIN"/>
    <property type="match status" value="1"/>
</dbReference>
<dbReference type="InParanoid" id="A0A0D0ABE5"/>
<accession>A0A0D0ABE5</accession>
<dbReference type="Proteomes" id="UP000054485">
    <property type="component" value="Unassembled WGS sequence"/>
</dbReference>